<reference evidence="1" key="1">
    <citation type="submission" date="2020-05" db="EMBL/GenBank/DDBJ databases">
        <authorList>
            <person name="Chiriac C."/>
            <person name="Salcher M."/>
            <person name="Ghai R."/>
            <person name="Kavagutti S V."/>
        </authorList>
    </citation>
    <scope>NUCLEOTIDE SEQUENCE</scope>
</reference>
<name>A0A6J5YUV3_9ZZZZ</name>
<organism evidence="1">
    <name type="scientific">freshwater metagenome</name>
    <dbReference type="NCBI Taxonomy" id="449393"/>
    <lineage>
        <taxon>unclassified sequences</taxon>
        <taxon>metagenomes</taxon>
        <taxon>ecological metagenomes</taxon>
    </lineage>
</organism>
<dbReference type="EMBL" id="CAESAK010000037">
    <property type="protein sequence ID" value="CAB4333954.1"/>
    <property type="molecule type" value="Genomic_DNA"/>
</dbReference>
<gene>
    <name evidence="1" type="ORF">UFOPK3775_00400</name>
</gene>
<dbReference type="Pfam" id="PF13578">
    <property type="entry name" value="Methyltransf_24"/>
    <property type="match status" value="1"/>
</dbReference>
<accession>A0A6J5YUV3</accession>
<dbReference type="Gene3D" id="3.40.50.150">
    <property type="entry name" value="Vaccinia Virus protein VP39"/>
    <property type="match status" value="1"/>
</dbReference>
<dbReference type="InterPro" id="IPR029063">
    <property type="entry name" value="SAM-dependent_MTases_sf"/>
</dbReference>
<sequence length="252" mass="27667">MRNPLEAAGLVLSLILLIYILAMQRKMAIRINSLSKQMSKEIKGQGAAIKGELGHHYHQVEALEQLLPTLKLSATLPPSRGWAASPDFLLTLSSIVRKSKPKLVVELGSGVSTLVAAKSGAKRIISLDHSIEFGEATREMLKEHKVTGAQIRINELLTYPAGYKWYSPEALIGIKNIDLLVIDGPPSSINPDARYPALEHLLPLLSKRATVLLDDANRDDEKKLAEAFAAAMPHHKLTFLRHEKGTALISPR</sequence>
<proteinExistence type="predicted"/>
<evidence type="ECO:0000313" key="1">
    <source>
        <dbReference type="EMBL" id="CAB4333954.1"/>
    </source>
</evidence>
<dbReference type="AlphaFoldDB" id="A0A6J5YUV3"/>
<dbReference type="SUPFAM" id="SSF53335">
    <property type="entry name" value="S-adenosyl-L-methionine-dependent methyltransferases"/>
    <property type="match status" value="1"/>
</dbReference>
<protein>
    <submittedName>
        <fullName evidence="1">Unannotated protein</fullName>
    </submittedName>
</protein>